<protein>
    <recommendedName>
        <fullName evidence="3">DUF721 domain-containing protein</fullName>
    </recommendedName>
</protein>
<dbReference type="HOGENOM" id="CLU_151118_0_0_7"/>
<dbReference type="AlphaFoldDB" id="B8JAG4"/>
<dbReference type="Proteomes" id="UP000007089">
    <property type="component" value="Chromosome"/>
</dbReference>
<sequence length="98" mass="10677">MRGRRRTVAAALAEALARRPEAQSAALAAAFAEACGPRLSREVSMRGRLRDGRLLVLVSSPEWATQVTELAHMLCERVNARMGRAVALGLEIRIGPER</sequence>
<dbReference type="RefSeq" id="WP_012633507.1">
    <property type="nucleotide sequence ID" value="NC_011891.1"/>
</dbReference>
<reference evidence="1" key="1">
    <citation type="submission" date="2009-01" db="EMBL/GenBank/DDBJ databases">
        <title>Complete sequence of Anaeromyxobacter dehalogenans 2CP-1.</title>
        <authorList>
            <consortium name="US DOE Joint Genome Institute"/>
            <person name="Lucas S."/>
            <person name="Copeland A."/>
            <person name="Lapidus A."/>
            <person name="Glavina del Rio T."/>
            <person name="Dalin E."/>
            <person name="Tice H."/>
            <person name="Bruce D."/>
            <person name="Goodwin L."/>
            <person name="Pitluck S."/>
            <person name="Saunders E."/>
            <person name="Brettin T."/>
            <person name="Detter J.C."/>
            <person name="Han C."/>
            <person name="Larimer F."/>
            <person name="Land M."/>
            <person name="Hauser L."/>
            <person name="Kyrpides N."/>
            <person name="Ovchinnikova G."/>
            <person name="Beliaev A.S."/>
            <person name="Richardson P."/>
        </authorList>
    </citation>
    <scope>NUCLEOTIDE SEQUENCE</scope>
    <source>
        <strain evidence="1">2CP-1</strain>
    </source>
</reference>
<gene>
    <name evidence="1" type="ordered locus">A2cp1_2345</name>
</gene>
<evidence type="ECO:0000313" key="1">
    <source>
        <dbReference type="EMBL" id="ACL65683.1"/>
    </source>
</evidence>
<evidence type="ECO:0000313" key="2">
    <source>
        <dbReference type="Proteomes" id="UP000007089"/>
    </source>
</evidence>
<evidence type="ECO:0008006" key="3">
    <source>
        <dbReference type="Google" id="ProtNLM"/>
    </source>
</evidence>
<dbReference type="KEGG" id="acp:A2cp1_2345"/>
<accession>B8JAG4</accession>
<name>B8JAG4_ANAD2</name>
<proteinExistence type="predicted"/>
<dbReference type="InterPro" id="IPR007922">
    <property type="entry name" value="DciA-like"/>
</dbReference>
<dbReference type="Pfam" id="PF05258">
    <property type="entry name" value="DciA"/>
    <property type="match status" value="1"/>
</dbReference>
<keyword evidence="2" id="KW-1185">Reference proteome</keyword>
<organism evidence="1 2">
    <name type="scientific">Anaeromyxobacter dehalogenans (strain ATCC BAA-258 / DSM 21875 / 2CP-1)</name>
    <dbReference type="NCBI Taxonomy" id="455488"/>
    <lineage>
        <taxon>Bacteria</taxon>
        <taxon>Pseudomonadati</taxon>
        <taxon>Myxococcota</taxon>
        <taxon>Myxococcia</taxon>
        <taxon>Myxococcales</taxon>
        <taxon>Cystobacterineae</taxon>
        <taxon>Anaeromyxobacteraceae</taxon>
        <taxon>Anaeromyxobacter</taxon>
    </lineage>
</organism>
<dbReference type="EMBL" id="CP001359">
    <property type="protein sequence ID" value="ACL65683.1"/>
    <property type="molecule type" value="Genomic_DNA"/>
</dbReference>